<dbReference type="PROSITE" id="PS50003">
    <property type="entry name" value="PH_DOMAIN"/>
    <property type="match status" value="1"/>
</dbReference>
<dbReference type="RefSeq" id="XP_007928995.1">
    <property type="nucleotide sequence ID" value="XM_007930804.1"/>
</dbReference>
<dbReference type="Gene3D" id="1.10.150.50">
    <property type="entry name" value="Transcription Factor, Ets-1"/>
    <property type="match status" value="1"/>
</dbReference>
<dbReference type="AlphaFoldDB" id="M3ARZ3"/>
<gene>
    <name evidence="4" type="ORF">MYCFIDRAFT_95911</name>
</gene>
<dbReference type="SMART" id="SM00454">
    <property type="entry name" value="SAM"/>
    <property type="match status" value="1"/>
</dbReference>
<feature type="compositionally biased region" description="Polar residues" evidence="1">
    <location>
        <begin position="618"/>
        <end position="627"/>
    </location>
</feature>
<reference evidence="4 5" key="1">
    <citation type="journal article" date="2012" name="PLoS Pathog.">
        <title>Diverse lifestyles and strategies of plant pathogenesis encoded in the genomes of eighteen Dothideomycetes fungi.</title>
        <authorList>
            <person name="Ohm R.A."/>
            <person name="Feau N."/>
            <person name="Henrissat B."/>
            <person name="Schoch C.L."/>
            <person name="Horwitz B.A."/>
            <person name="Barry K.W."/>
            <person name="Condon B.J."/>
            <person name="Copeland A.C."/>
            <person name="Dhillon B."/>
            <person name="Glaser F."/>
            <person name="Hesse C.N."/>
            <person name="Kosti I."/>
            <person name="LaButti K."/>
            <person name="Lindquist E.A."/>
            <person name="Lucas S."/>
            <person name="Salamov A.A."/>
            <person name="Bradshaw R.E."/>
            <person name="Ciuffetti L."/>
            <person name="Hamelin R.C."/>
            <person name="Kema G.H.J."/>
            <person name="Lawrence C."/>
            <person name="Scott J.A."/>
            <person name="Spatafora J.W."/>
            <person name="Turgeon B.G."/>
            <person name="de Wit P.J.G.M."/>
            <person name="Zhong S."/>
            <person name="Goodwin S.B."/>
            <person name="Grigoriev I.V."/>
        </authorList>
    </citation>
    <scope>NUCLEOTIDE SEQUENCE [LARGE SCALE GENOMIC DNA]</scope>
    <source>
        <strain evidence="4 5">CIRAD86</strain>
    </source>
</reference>
<evidence type="ECO:0000256" key="1">
    <source>
        <dbReference type="SAM" id="MobiDB-lite"/>
    </source>
</evidence>
<dbReference type="CDD" id="cd09535">
    <property type="entry name" value="SAM_BOI-like_fungal"/>
    <property type="match status" value="1"/>
</dbReference>
<dbReference type="OrthoDB" id="422827at2759"/>
<name>M3ARZ3_PSEFD</name>
<dbReference type="STRING" id="383855.M3ARZ3"/>
<feature type="non-terminal residue" evidence="4">
    <location>
        <position position="824"/>
    </location>
</feature>
<feature type="compositionally biased region" description="Low complexity" evidence="1">
    <location>
        <begin position="260"/>
        <end position="275"/>
    </location>
</feature>
<evidence type="ECO:0000259" key="2">
    <source>
        <dbReference type="PROSITE" id="PS50003"/>
    </source>
</evidence>
<dbReference type="InterPro" id="IPR001849">
    <property type="entry name" value="PH_domain"/>
</dbReference>
<dbReference type="InterPro" id="IPR001660">
    <property type="entry name" value="SAM"/>
</dbReference>
<proteinExistence type="predicted"/>
<dbReference type="KEGG" id="pfj:MYCFIDRAFT_95911"/>
<feature type="compositionally biased region" description="Basic residues" evidence="1">
    <location>
        <begin position="294"/>
        <end position="304"/>
    </location>
</feature>
<evidence type="ECO:0000313" key="5">
    <source>
        <dbReference type="Proteomes" id="UP000016932"/>
    </source>
</evidence>
<dbReference type="Gene3D" id="2.30.29.30">
    <property type="entry name" value="Pleckstrin-homology domain (PH domain)/Phosphotyrosine-binding domain (PTB)"/>
    <property type="match status" value="1"/>
</dbReference>
<dbReference type="Pfam" id="PF07647">
    <property type="entry name" value="SAM_2"/>
    <property type="match status" value="1"/>
</dbReference>
<feature type="compositionally biased region" description="Low complexity" evidence="1">
    <location>
        <begin position="391"/>
        <end position="403"/>
    </location>
</feature>
<feature type="domain" description="SAM" evidence="3">
    <location>
        <begin position="181"/>
        <end position="245"/>
    </location>
</feature>
<evidence type="ECO:0000313" key="4">
    <source>
        <dbReference type="EMBL" id="EME79878.1"/>
    </source>
</evidence>
<dbReference type="SUPFAM" id="SSF50729">
    <property type="entry name" value="PH domain-like"/>
    <property type="match status" value="1"/>
</dbReference>
<dbReference type="EMBL" id="KB446561">
    <property type="protein sequence ID" value="EME79878.1"/>
    <property type="molecule type" value="Genomic_DNA"/>
</dbReference>
<feature type="domain" description="PH" evidence="2">
    <location>
        <begin position="673"/>
        <end position="810"/>
    </location>
</feature>
<feature type="region of interest" description="Disordered" evidence="1">
    <location>
        <begin position="515"/>
        <end position="537"/>
    </location>
</feature>
<dbReference type="GeneID" id="19342897"/>
<dbReference type="SMART" id="SM00233">
    <property type="entry name" value="PH"/>
    <property type="match status" value="1"/>
</dbReference>
<feature type="region of interest" description="Disordered" evidence="1">
    <location>
        <begin position="41"/>
        <end position="104"/>
    </location>
</feature>
<feature type="region of interest" description="Disordered" evidence="1">
    <location>
        <begin position="390"/>
        <end position="410"/>
    </location>
</feature>
<feature type="non-terminal residue" evidence="4">
    <location>
        <position position="1"/>
    </location>
</feature>
<dbReference type="eggNOG" id="ENOG502RDYZ">
    <property type="taxonomic scope" value="Eukaryota"/>
</dbReference>
<feature type="region of interest" description="Disordered" evidence="1">
    <location>
        <begin position="575"/>
        <end position="668"/>
    </location>
</feature>
<accession>M3ARZ3</accession>
<evidence type="ECO:0008006" key="6">
    <source>
        <dbReference type="Google" id="ProtNLM"/>
    </source>
</evidence>
<feature type="compositionally biased region" description="Polar residues" evidence="1">
    <location>
        <begin position="80"/>
        <end position="89"/>
    </location>
</feature>
<dbReference type="PROSITE" id="PS50105">
    <property type="entry name" value="SAM_DOMAIN"/>
    <property type="match status" value="1"/>
</dbReference>
<sequence>PLEARADIFPRAKSTSFLESRASQLRPVSLLSEATEILDTDFEDESDDGRASHKGSLDSFDDRRRSQTTISSYDEARTPSPRTSTQNRPPLSIHVPSVEGPRGPHLFRSSHVSADFNFEYALQMSPLLPKEQPSRTATATAFTDATLTPLTANPNQSFTIEAALARPEADVRDPEAHIRSWSTQQVIDWMYGTGIDSTVIECFDIHDINGTVLLDLQFEHLKELDIASFGKRHQLWNAICLLKGEDVHPSPQATPFQDISRPCTSNTRRSSSRGRLAQTSIADNEERPSSPARGKSKRRGRKAPKTNDVISPQESVSIVAIEQLLPKPHTCAKGERCAKWRKQQRELQQLKDENGIGRFPISPARGGRIVLTGDPGNAMTAENMLPNVRLQSPQQPQQAQPSAGFPSVVASSDLLGPGQLPEFALHQDVLDQLGMRDPQDNVKQFLNFQHVQSPVEENRPPTPPFEMFPPQSVSPFPAATPNPYLFYKEAPAAMQRPSYTPGPHEQLRSLPKLDIPRSASAGPQLNSSRYMSPQTAHPTTAAAMTICRSATASPQTIYRLGTPASEMDVPITTSLQSMQGPISRDTSQSVPPSMQYRPQLPRSHSRKESTSWRRPSFQLPSVQENEILSSPSSSSRPSLTTRTQSGDSSSSKTSASDPAKHSPVIRDFGYGPDCSHSGWMKKRQRTKILRHEWSESHFRLKGSKLTQHNSARLSANIQDSINVDEYSVACSSVGQNSKLAAAFKALTIKDESKKKGGDGGGDGTGFAFQLVPERSHLKGPVGGNSKTHHFAVKSKDERIDWMRELMLAKAREQRGKGFEVEVNG</sequence>
<dbReference type="InterPro" id="IPR011993">
    <property type="entry name" value="PH-like_dom_sf"/>
</dbReference>
<feature type="compositionally biased region" description="Low complexity" evidence="1">
    <location>
        <begin position="628"/>
        <end position="656"/>
    </location>
</feature>
<protein>
    <recommendedName>
        <fullName evidence="6">SAM and PH domain-containing protein</fullName>
    </recommendedName>
</protein>
<evidence type="ECO:0000259" key="3">
    <source>
        <dbReference type="PROSITE" id="PS50105"/>
    </source>
</evidence>
<dbReference type="VEuPathDB" id="FungiDB:MYCFIDRAFT_95911"/>
<organism evidence="4 5">
    <name type="scientific">Pseudocercospora fijiensis (strain CIRAD86)</name>
    <name type="common">Black leaf streak disease fungus</name>
    <name type="synonym">Mycosphaerella fijiensis</name>
    <dbReference type="NCBI Taxonomy" id="383855"/>
    <lineage>
        <taxon>Eukaryota</taxon>
        <taxon>Fungi</taxon>
        <taxon>Dikarya</taxon>
        <taxon>Ascomycota</taxon>
        <taxon>Pezizomycotina</taxon>
        <taxon>Dothideomycetes</taxon>
        <taxon>Dothideomycetidae</taxon>
        <taxon>Mycosphaerellales</taxon>
        <taxon>Mycosphaerellaceae</taxon>
        <taxon>Pseudocercospora</taxon>
    </lineage>
</organism>
<feature type="compositionally biased region" description="Polar residues" evidence="1">
    <location>
        <begin position="575"/>
        <end position="592"/>
    </location>
</feature>
<dbReference type="HOGENOM" id="CLU_009306_0_0_1"/>
<dbReference type="Proteomes" id="UP000016932">
    <property type="component" value="Unassembled WGS sequence"/>
</dbReference>
<feature type="region of interest" description="Disordered" evidence="1">
    <location>
        <begin position="251"/>
        <end position="311"/>
    </location>
</feature>
<feature type="compositionally biased region" description="Polar residues" evidence="1">
    <location>
        <begin position="521"/>
        <end position="537"/>
    </location>
</feature>
<keyword evidence="5" id="KW-1185">Reference proteome</keyword>
<dbReference type="SUPFAM" id="SSF47769">
    <property type="entry name" value="SAM/Pointed domain"/>
    <property type="match status" value="1"/>
</dbReference>
<dbReference type="InterPro" id="IPR013761">
    <property type="entry name" value="SAM/pointed_sf"/>
</dbReference>